<organism evidence="5 6">
    <name type="scientific">Synergistes jonesii</name>
    <dbReference type="NCBI Taxonomy" id="2754"/>
    <lineage>
        <taxon>Bacteria</taxon>
        <taxon>Thermotogati</taxon>
        <taxon>Synergistota</taxon>
        <taxon>Synergistia</taxon>
        <taxon>Synergistales</taxon>
        <taxon>Synergistaceae</taxon>
        <taxon>Synergistes</taxon>
    </lineage>
</organism>
<dbReference type="CDD" id="cd06529">
    <property type="entry name" value="S24_LexA-like"/>
    <property type="match status" value="1"/>
</dbReference>
<dbReference type="PROSITE" id="PS50943">
    <property type="entry name" value="HTH_CROC1"/>
    <property type="match status" value="1"/>
</dbReference>
<keyword evidence="6" id="KW-1185">Reference proteome</keyword>
<dbReference type="PANTHER" id="PTHR40661">
    <property type="match status" value="1"/>
</dbReference>
<evidence type="ECO:0000313" key="5">
    <source>
        <dbReference type="EMBL" id="KEJ93178.1"/>
    </source>
</evidence>
<reference evidence="5 6" key="1">
    <citation type="submission" date="2014-04" db="EMBL/GenBank/DDBJ databases">
        <title>Draft Genome Sequence of Synergistes jonesii.</title>
        <authorList>
            <person name="Coil D.A."/>
            <person name="Eisen J.A."/>
            <person name="Holland-Moritz H.E."/>
        </authorList>
    </citation>
    <scope>NUCLEOTIDE SEQUENCE [LARGE SCALE GENOMIC DNA]</scope>
    <source>
        <strain evidence="5 6">78-1</strain>
    </source>
</reference>
<sequence>MNSFGERLREIREKQGITSNELCSLLNVASGTVSRWEAGKREPGIETINSLATTLNTSVAYLMGETDDPRPILRLDGTMKFDGGSVIGKDTEYPSVYKKLPGGLVGIGPDIILVPRVSEQYSPHCGGSGHTTYLDDDAAAEGYEPIVSCLLGDIDAAKPPRAYKVDGSSMVDYGVPPDSWVVVNPAQWITAGAVCLVEIGGNPVIKKVYPKGGGYELHASNGQMIKADKEDLEYEYVRIIGKVVGVQGTVDHRP</sequence>
<dbReference type="EMBL" id="JMKI01000006">
    <property type="protein sequence ID" value="KEJ93178.1"/>
    <property type="molecule type" value="Genomic_DNA"/>
</dbReference>
<dbReference type="Gene3D" id="2.10.109.10">
    <property type="entry name" value="Umud Fragment, subunit A"/>
    <property type="match status" value="1"/>
</dbReference>
<dbReference type="Proteomes" id="UP000027665">
    <property type="component" value="Unassembled WGS sequence"/>
</dbReference>
<accession>A0A073IS60</accession>
<dbReference type="Gene3D" id="1.10.260.40">
    <property type="entry name" value="lambda repressor-like DNA-binding domains"/>
    <property type="match status" value="1"/>
</dbReference>
<dbReference type="InterPro" id="IPR010982">
    <property type="entry name" value="Lambda_DNA-bd_dom_sf"/>
</dbReference>
<evidence type="ECO:0000313" key="6">
    <source>
        <dbReference type="Proteomes" id="UP000027665"/>
    </source>
</evidence>
<dbReference type="InterPro" id="IPR036286">
    <property type="entry name" value="LexA/Signal_pep-like_sf"/>
</dbReference>
<dbReference type="InterPro" id="IPR001387">
    <property type="entry name" value="Cro/C1-type_HTH"/>
</dbReference>
<evidence type="ECO:0000259" key="4">
    <source>
        <dbReference type="PROSITE" id="PS50943"/>
    </source>
</evidence>
<comment type="caution">
    <text evidence="5">The sequence shown here is derived from an EMBL/GenBank/DDBJ whole genome shotgun (WGS) entry which is preliminary data.</text>
</comment>
<dbReference type="GO" id="GO:0003677">
    <property type="term" value="F:DNA binding"/>
    <property type="evidence" value="ECO:0007669"/>
    <property type="project" value="UniProtKB-KW"/>
</dbReference>
<keyword evidence="1" id="KW-0805">Transcription regulation</keyword>
<keyword evidence="3" id="KW-0804">Transcription</keyword>
<dbReference type="SUPFAM" id="SSF51306">
    <property type="entry name" value="LexA/Signal peptidase"/>
    <property type="match status" value="1"/>
</dbReference>
<protein>
    <recommendedName>
        <fullName evidence="4">HTH cro/C1-type domain-containing protein</fullName>
    </recommendedName>
</protein>
<dbReference type="InterPro" id="IPR015927">
    <property type="entry name" value="Peptidase_S24_S26A/B/C"/>
</dbReference>
<dbReference type="eggNOG" id="COG1974">
    <property type="taxonomic scope" value="Bacteria"/>
</dbReference>
<keyword evidence="2" id="KW-0238">DNA-binding</keyword>
<dbReference type="PANTHER" id="PTHR40661:SF3">
    <property type="entry name" value="FELS-1 PROPHAGE TRANSCRIPTIONAL REGULATOR"/>
    <property type="match status" value="1"/>
</dbReference>
<dbReference type="CDD" id="cd00093">
    <property type="entry name" value="HTH_XRE"/>
    <property type="match status" value="1"/>
</dbReference>
<dbReference type="SUPFAM" id="SSF47413">
    <property type="entry name" value="lambda repressor-like DNA-binding domains"/>
    <property type="match status" value="1"/>
</dbReference>
<evidence type="ECO:0000256" key="2">
    <source>
        <dbReference type="ARBA" id="ARBA00023125"/>
    </source>
</evidence>
<dbReference type="OrthoDB" id="47559at2"/>
<dbReference type="RefSeq" id="WP_051682576.1">
    <property type="nucleotide sequence ID" value="NZ_JMKI01000006.1"/>
</dbReference>
<evidence type="ECO:0000256" key="1">
    <source>
        <dbReference type="ARBA" id="ARBA00023015"/>
    </source>
</evidence>
<dbReference type="SMART" id="SM00530">
    <property type="entry name" value="HTH_XRE"/>
    <property type="match status" value="1"/>
</dbReference>
<dbReference type="STRING" id="2754.EH55_12805"/>
<dbReference type="Pfam" id="PF00717">
    <property type="entry name" value="Peptidase_S24"/>
    <property type="match status" value="1"/>
</dbReference>
<dbReference type="Pfam" id="PF01381">
    <property type="entry name" value="HTH_3"/>
    <property type="match status" value="1"/>
</dbReference>
<gene>
    <name evidence="5" type="ORF">EH55_12805</name>
</gene>
<evidence type="ECO:0000256" key="3">
    <source>
        <dbReference type="ARBA" id="ARBA00023163"/>
    </source>
</evidence>
<feature type="domain" description="HTH cro/C1-type" evidence="4">
    <location>
        <begin position="8"/>
        <end position="62"/>
    </location>
</feature>
<dbReference type="GeneID" id="90984768"/>
<name>A0A073IS60_9BACT</name>
<dbReference type="InterPro" id="IPR039418">
    <property type="entry name" value="LexA-like"/>
</dbReference>
<proteinExistence type="predicted"/>
<dbReference type="AlphaFoldDB" id="A0A073IS60"/>